<dbReference type="Proteomes" id="UP000596661">
    <property type="component" value="Chromosome 1"/>
</dbReference>
<accession>A0A803NL09</accession>
<evidence type="ECO:0000313" key="2">
    <source>
        <dbReference type="EnsemblPlants" id="cds.evm.model.01.2398"/>
    </source>
</evidence>
<sequence length="253" mass="27436">MAVTRRGNSTKQQDTIATDPDVQVPPTVTNPNMATQPPRSGQPADTSTIVFRPGDQPPTGPTVELTTKVPDTGVGPHVYAGETRPVVGNPSIDEPHVSIGSHGFPSSGPGGPNASEIRSPSCQSNDSQIVLERAYGKADQFQGLPREKERRDNVPLRQDQSRPHSGESYPNPNEDSATSHPSVVAYYDQTCEPSIPVKDGRGKKAPRVPSQTDLCREGRKPSNYYHAAKNLPLTDHREHQEESRASSRSQEYG</sequence>
<protein>
    <submittedName>
        <fullName evidence="2">Uncharacterized protein</fullName>
    </submittedName>
</protein>
<dbReference type="EnsemblPlants" id="evm.model.01.2398">
    <property type="protein sequence ID" value="cds.evm.model.01.2398"/>
    <property type="gene ID" value="evm.TU.01.2398"/>
</dbReference>
<keyword evidence="3" id="KW-1185">Reference proteome</keyword>
<evidence type="ECO:0000256" key="1">
    <source>
        <dbReference type="SAM" id="MobiDB-lite"/>
    </source>
</evidence>
<dbReference type="EMBL" id="UZAU01000073">
    <property type="status" value="NOT_ANNOTATED_CDS"/>
    <property type="molecule type" value="Genomic_DNA"/>
</dbReference>
<reference evidence="2" key="1">
    <citation type="submission" date="2018-11" db="EMBL/GenBank/DDBJ databases">
        <authorList>
            <person name="Grassa J C."/>
        </authorList>
    </citation>
    <scope>NUCLEOTIDE SEQUENCE [LARGE SCALE GENOMIC DNA]</scope>
</reference>
<name>A0A803NL09_CANSA</name>
<dbReference type="Gramene" id="evm.model.01.2398">
    <property type="protein sequence ID" value="cds.evm.model.01.2398"/>
    <property type="gene ID" value="evm.TU.01.2398"/>
</dbReference>
<feature type="compositionally biased region" description="Polar residues" evidence="1">
    <location>
        <begin position="168"/>
        <end position="181"/>
    </location>
</feature>
<reference evidence="2" key="2">
    <citation type="submission" date="2021-03" db="UniProtKB">
        <authorList>
            <consortium name="EnsemblPlants"/>
        </authorList>
    </citation>
    <scope>IDENTIFICATION</scope>
</reference>
<evidence type="ECO:0000313" key="3">
    <source>
        <dbReference type="Proteomes" id="UP000596661"/>
    </source>
</evidence>
<feature type="compositionally biased region" description="Polar residues" evidence="1">
    <location>
        <begin position="1"/>
        <end position="16"/>
    </location>
</feature>
<feature type="compositionally biased region" description="Basic and acidic residues" evidence="1">
    <location>
        <begin position="234"/>
        <end position="245"/>
    </location>
</feature>
<feature type="compositionally biased region" description="Polar residues" evidence="1">
    <location>
        <begin position="116"/>
        <end position="128"/>
    </location>
</feature>
<feature type="region of interest" description="Disordered" evidence="1">
    <location>
        <begin position="1"/>
        <end position="253"/>
    </location>
</feature>
<proteinExistence type="predicted"/>
<feature type="compositionally biased region" description="Basic and acidic residues" evidence="1">
    <location>
        <begin position="145"/>
        <end position="165"/>
    </location>
</feature>
<dbReference type="AlphaFoldDB" id="A0A803NL09"/>
<feature type="compositionally biased region" description="Polar residues" evidence="1">
    <location>
        <begin position="26"/>
        <end position="49"/>
    </location>
</feature>
<organism evidence="2 3">
    <name type="scientific">Cannabis sativa</name>
    <name type="common">Hemp</name>
    <name type="synonym">Marijuana</name>
    <dbReference type="NCBI Taxonomy" id="3483"/>
    <lineage>
        <taxon>Eukaryota</taxon>
        <taxon>Viridiplantae</taxon>
        <taxon>Streptophyta</taxon>
        <taxon>Embryophyta</taxon>
        <taxon>Tracheophyta</taxon>
        <taxon>Spermatophyta</taxon>
        <taxon>Magnoliopsida</taxon>
        <taxon>eudicotyledons</taxon>
        <taxon>Gunneridae</taxon>
        <taxon>Pentapetalae</taxon>
        <taxon>rosids</taxon>
        <taxon>fabids</taxon>
        <taxon>Rosales</taxon>
        <taxon>Cannabaceae</taxon>
        <taxon>Cannabis</taxon>
    </lineage>
</organism>
<feature type="compositionally biased region" description="Low complexity" evidence="1">
    <location>
        <begin position="98"/>
        <end position="115"/>
    </location>
</feature>